<name>A0ABV8M3V1_9ACTN</name>
<accession>A0ABV8M3V1</accession>
<protein>
    <submittedName>
        <fullName evidence="1">Uncharacterized protein</fullName>
    </submittedName>
</protein>
<sequence length="42" mass="4624">MTLLKSYLVGRKISGMSGEPLLTSRRVVDLMRVASQLCCGPR</sequence>
<reference evidence="2" key="1">
    <citation type="journal article" date="2019" name="Int. J. Syst. Evol. Microbiol.">
        <title>The Global Catalogue of Microorganisms (GCM) 10K type strain sequencing project: providing services to taxonomists for standard genome sequencing and annotation.</title>
        <authorList>
            <consortium name="The Broad Institute Genomics Platform"/>
            <consortium name="The Broad Institute Genome Sequencing Center for Infectious Disease"/>
            <person name="Wu L."/>
            <person name="Ma J."/>
        </authorList>
    </citation>
    <scope>NUCLEOTIDE SEQUENCE [LARGE SCALE GENOMIC DNA]</scope>
    <source>
        <strain evidence="2">2803GPT1-18</strain>
    </source>
</reference>
<dbReference type="EMBL" id="JBHSBT010000002">
    <property type="protein sequence ID" value="MFC4144759.1"/>
    <property type="molecule type" value="Genomic_DNA"/>
</dbReference>
<evidence type="ECO:0000313" key="1">
    <source>
        <dbReference type="EMBL" id="MFC4144759.1"/>
    </source>
</evidence>
<comment type="caution">
    <text evidence="1">The sequence shown here is derived from an EMBL/GenBank/DDBJ whole genome shotgun (WGS) entry which is preliminary data.</text>
</comment>
<dbReference type="Proteomes" id="UP001595788">
    <property type="component" value="Unassembled WGS sequence"/>
</dbReference>
<dbReference type="RefSeq" id="WP_377521718.1">
    <property type="nucleotide sequence ID" value="NZ_JBHSBT010000002.1"/>
</dbReference>
<proteinExistence type="predicted"/>
<gene>
    <name evidence="1" type="ORF">ACFO0M_00655</name>
</gene>
<organism evidence="1 2">
    <name type="scientific">Micromonospora mangrovi</name>
    <dbReference type="NCBI Taxonomy" id="1182597"/>
    <lineage>
        <taxon>Bacteria</taxon>
        <taxon>Bacillati</taxon>
        <taxon>Actinomycetota</taxon>
        <taxon>Actinomycetes</taxon>
        <taxon>Micromonosporales</taxon>
        <taxon>Micromonosporaceae</taxon>
        <taxon>Micromonospora</taxon>
    </lineage>
</organism>
<keyword evidence="2" id="KW-1185">Reference proteome</keyword>
<evidence type="ECO:0000313" key="2">
    <source>
        <dbReference type="Proteomes" id="UP001595788"/>
    </source>
</evidence>